<keyword evidence="3 4" id="KW-0408">Iron</keyword>
<dbReference type="InterPro" id="IPR009056">
    <property type="entry name" value="Cyt_c-like_dom"/>
</dbReference>
<dbReference type="PANTHER" id="PTHR33546:SF1">
    <property type="entry name" value="LARGE, MULTIFUNCTIONAL SECRETED PROTEIN"/>
    <property type="match status" value="1"/>
</dbReference>
<evidence type="ECO:0000256" key="4">
    <source>
        <dbReference type="PROSITE-ProRule" id="PRU00433"/>
    </source>
</evidence>
<keyword evidence="2 4" id="KW-0479">Metal-binding</keyword>
<evidence type="ECO:0000256" key="3">
    <source>
        <dbReference type="ARBA" id="ARBA00023004"/>
    </source>
</evidence>
<dbReference type="Pfam" id="PF22807">
    <property type="entry name" value="TrAA12"/>
    <property type="match status" value="2"/>
</dbReference>
<dbReference type="KEGG" id="ole:K0B96_07475"/>
<accession>A0A8F9XHN7</accession>
<reference evidence="7" key="1">
    <citation type="submission" date="2021-08" db="EMBL/GenBank/DDBJ databases">
        <title>Genome of a novel bacterium of the phylum Verrucomicrobia, Oleiharenicola sp. KSB-15.</title>
        <authorList>
            <person name="Chung J.-H."/>
            <person name="Ahn J.-H."/>
            <person name="Yoon Y."/>
            <person name="Kim D.-Y."/>
            <person name="An S.-H."/>
            <person name="Park I."/>
            <person name="Yeon J."/>
        </authorList>
    </citation>
    <scope>NUCLEOTIDE SEQUENCE</scope>
    <source>
        <strain evidence="7">KSB-15</strain>
    </source>
</reference>
<dbReference type="EMBL" id="CP080507">
    <property type="protein sequence ID" value="QYM80437.1"/>
    <property type="molecule type" value="Genomic_DNA"/>
</dbReference>
<dbReference type="Proteomes" id="UP000825051">
    <property type="component" value="Chromosome"/>
</dbReference>
<evidence type="ECO:0000256" key="1">
    <source>
        <dbReference type="ARBA" id="ARBA00022617"/>
    </source>
</evidence>
<evidence type="ECO:0000313" key="7">
    <source>
        <dbReference type="EMBL" id="QYM80437.1"/>
    </source>
</evidence>
<proteinExistence type="predicted"/>
<organism evidence="7 8">
    <name type="scientific">Horticoccus luteus</name>
    <dbReference type="NCBI Taxonomy" id="2862869"/>
    <lineage>
        <taxon>Bacteria</taxon>
        <taxon>Pseudomonadati</taxon>
        <taxon>Verrucomicrobiota</taxon>
        <taxon>Opitutia</taxon>
        <taxon>Opitutales</taxon>
        <taxon>Opitutaceae</taxon>
        <taxon>Horticoccus</taxon>
    </lineage>
</organism>
<dbReference type="Gene3D" id="2.120.10.30">
    <property type="entry name" value="TolB, C-terminal domain"/>
    <property type="match status" value="1"/>
</dbReference>
<evidence type="ECO:0000256" key="5">
    <source>
        <dbReference type="SAM" id="MobiDB-lite"/>
    </source>
</evidence>
<protein>
    <submittedName>
        <fullName evidence="7">PQQ-dependent sugar dehydrogenase</fullName>
    </submittedName>
</protein>
<name>A0A8F9XHN7_9BACT</name>
<keyword evidence="8" id="KW-1185">Reference proteome</keyword>
<keyword evidence="1 4" id="KW-0349">Heme</keyword>
<dbReference type="Gene3D" id="1.10.760.10">
    <property type="entry name" value="Cytochrome c-like domain"/>
    <property type="match status" value="1"/>
</dbReference>
<dbReference type="AlphaFoldDB" id="A0A8F9XHN7"/>
<dbReference type="RefSeq" id="WP_220165637.1">
    <property type="nucleotide sequence ID" value="NZ_CP080507.1"/>
</dbReference>
<dbReference type="GO" id="GO:0020037">
    <property type="term" value="F:heme binding"/>
    <property type="evidence" value="ECO:0007669"/>
    <property type="project" value="InterPro"/>
</dbReference>
<dbReference type="InterPro" id="IPR011042">
    <property type="entry name" value="6-blade_b-propeller_TolB-like"/>
</dbReference>
<evidence type="ECO:0000313" key="8">
    <source>
        <dbReference type="Proteomes" id="UP000825051"/>
    </source>
</evidence>
<dbReference type="SUPFAM" id="SSF46626">
    <property type="entry name" value="Cytochrome c"/>
    <property type="match status" value="1"/>
</dbReference>
<dbReference type="InterPro" id="IPR036909">
    <property type="entry name" value="Cyt_c-like_dom_sf"/>
</dbReference>
<dbReference type="PANTHER" id="PTHR33546">
    <property type="entry name" value="LARGE, MULTIFUNCTIONAL SECRETED PROTEIN-RELATED"/>
    <property type="match status" value="1"/>
</dbReference>
<dbReference type="SUPFAM" id="SSF50952">
    <property type="entry name" value="Soluble quinoprotein glucose dehydrogenase"/>
    <property type="match status" value="1"/>
</dbReference>
<feature type="domain" description="Cytochrome c" evidence="6">
    <location>
        <begin position="32"/>
        <end position="133"/>
    </location>
</feature>
<dbReference type="InterPro" id="IPR011041">
    <property type="entry name" value="Quinoprot_gluc/sorb_DH_b-prop"/>
</dbReference>
<sequence length="574" mass="60893">MRFSYCLLLPIATTVATFTLNGAEAPGGGVAGDAARGRILFQQNCALCHATGREASGGGQGPSLAGVMGRRAAAGADFTFTPALVHSGLVWTPATLDQFLANPGERVPGTAMAVATTSAADRRDLIAFLATLQPATPRNATDEAATQKKVRTPGDWENDAPGVKHRIEIAQLPKPYMTESAGNGPKLLPRPAGAQLAVPAGFKVSLFASGLSGPRLLRTAPNGDVFIAETRQGRIRVLRAGDGKESPAENTIFASGLHGPFGIAFYPTKEPRWVYVGLLNSVVRFPYHAGDQVAAGPAETIIEKLADSTGGHTTRDVAFSMDDRRMFVSVGSGSNVAERMPVKTAEEVRAWEKGHAHGSAWGSEANRALVLAADPDGRNVTVFATGIRNAVGLAVQPRTGLLWASTNERDGLGDDLVPDYLTHVQEGGYYGWPWFYLGNHEDPRHAGERPDLAGAAIIPDVLVQAHSATLQMTFYPLEATGPAAFPAEYRGNIFAALHGSWNRHGRTGSKVIRVRLGAGTTPGDYEDFLTGFVIDDQHVWGRPVGVTVAHDGALLVTDDAAGTIWRIAYVGQQR</sequence>
<gene>
    <name evidence="7" type="ORF">K0B96_07475</name>
</gene>
<feature type="region of interest" description="Disordered" evidence="5">
    <location>
        <begin position="138"/>
        <end position="160"/>
    </location>
</feature>
<dbReference type="PROSITE" id="PS51007">
    <property type="entry name" value="CYTC"/>
    <property type="match status" value="1"/>
</dbReference>
<dbReference type="GO" id="GO:0009055">
    <property type="term" value="F:electron transfer activity"/>
    <property type="evidence" value="ECO:0007669"/>
    <property type="project" value="InterPro"/>
</dbReference>
<dbReference type="InterPro" id="IPR054539">
    <property type="entry name" value="Beta-prop_PDH"/>
</dbReference>
<dbReference type="GO" id="GO:0046872">
    <property type="term" value="F:metal ion binding"/>
    <property type="evidence" value="ECO:0007669"/>
    <property type="project" value="UniProtKB-KW"/>
</dbReference>
<evidence type="ECO:0000256" key="2">
    <source>
        <dbReference type="ARBA" id="ARBA00022723"/>
    </source>
</evidence>
<dbReference type="Pfam" id="PF00034">
    <property type="entry name" value="Cytochrom_C"/>
    <property type="match status" value="1"/>
</dbReference>
<evidence type="ECO:0000259" key="6">
    <source>
        <dbReference type="PROSITE" id="PS51007"/>
    </source>
</evidence>